<organism evidence="2 3">
    <name type="scientific">Iphiclides podalirius</name>
    <name type="common">scarce swallowtail</name>
    <dbReference type="NCBI Taxonomy" id="110791"/>
    <lineage>
        <taxon>Eukaryota</taxon>
        <taxon>Metazoa</taxon>
        <taxon>Ecdysozoa</taxon>
        <taxon>Arthropoda</taxon>
        <taxon>Hexapoda</taxon>
        <taxon>Insecta</taxon>
        <taxon>Pterygota</taxon>
        <taxon>Neoptera</taxon>
        <taxon>Endopterygota</taxon>
        <taxon>Lepidoptera</taxon>
        <taxon>Glossata</taxon>
        <taxon>Ditrysia</taxon>
        <taxon>Papilionoidea</taxon>
        <taxon>Papilionidae</taxon>
        <taxon>Papilioninae</taxon>
        <taxon>Iphiclides</taxon>
    </lineage>
</organism>
<protein>
    <submittedName>
        <fullName evidence="2">Uncharacterized protein</fullName>
    </submittedName>
</protein>
<feature type="non-terminal residue" evidence="2">
    <location>
        <position position="1"/>
    </location>
</feature>
<evidence type="ECO:0000313" key="2">
    <source>
        <dbReference type="EMBL" id="CAH2075473.1"/>
    </source>
</evidence>
<name>A0ABN8J8Q8_9NEOP</name>
<feature type="region of interest" description="Disordered" evidence="1">
    <location>
        <begin position="64"/>
        <end position="117"/>
    </location>
</feature>
<dbReference type="Proteomes" id="UP000837857">
    <property type="component" value="Chromosome 8"/>
</dbReference>
<evidence type="ECO:0000256" key="1">
    <source>
        <dbReference type="SAM" id="MobiDB-lite"/>
    </source>
</evidence>
<feature type="compositionally biased region" description="Low complexity" evidence="1">
    <location>
        <begin position="90"/>
        <end position="102"/>
    </location>
</feature>
<dbReference type="EMBL" id="OW152820">
    <property type="protein sequence ID" value="CAH2075473.1"/>
    <property type="molecule type" value="Genomic_DNA"/>
</dbReference>
<sequence length="219" mass="23465">MAPAKVLYKSRYFVEIAREYERHRVPSGTFGGGRKFVRSNSGRVGPSATFPRGGGVGIIRCAGARDGIPPRPPSPLTPSKKRGHRLGIGRAPPRSAATARRPATPRRPRNGTRVSRSAVYLGQMPASPDRARIAPLRDGRLNGPAIGMHAGCGAATPRCALNNLRGRRQAPRGECRGRPLAIASPRADAADLDRGGRAQKTCPRRIKSSRATCPREVCL</sequence>
<reference evidence="2" key="1">
    <citation type="submission" date="2022-03" db="EMBL/GenBank/DDBJ databases">
        <authorList>
            <person name="Martin H S."/>
        </authorList>
    </citation>
    <scope>NUCLEOTIDE SEQUENCE</scope>
</reference>
<keyword evidence="3" id="KW-1185">Reference proteome</keyword>
<proteinExistence type="predicted"/>
<accession>A0ABN8J8Q8</accession>
<evidence type="ECO:0000313" key="3">
    <source>
        <dbReference type="Proteomes" id="UP000837857"/>
    </source>
</evidence>
<gene>
    <name evidence="2" type="ORF">IPOD504_LOCUS16826</name>
</gene>